<dbReference type="AlphaFoldDB" id="A0A0G2EKL0"/>
<dbReference type="InterPro" id="IPR014347">
    <property type="entry name" value="Tautomerase/MIF_sf"/>
</dbReference>
<accession>A0A0G2EKL0</accession>
<dbReference type="PANTHER" id="PTHR38460">
    <property type="entry name" value="TAUTOMERASE YOLI-RELATED"/>
    <property type="match status" value="1"/>
</dbReference>
<reference evidence="1 2" key="1">
    <citation type="submission" date="2015-05" db="EMBL/GenBank/DDBJ databases">
        <title>Distinctive expansion of gene families associated with plant cell wall degradation and secondary metabolism in the genomes of grapevine trunk pathogens.</title>
        <authorList>
            <person name="Lawrence D.P."/>
            <person name="Travadon R."/>
            <person name="Rolshausen P.E."/>
            <person name="Baumgartner K."/>
        </authorList>
    </citation>
    <scope>NUCLEOTIDE SEQUENCE [LARGE SCALE GENOMIC DNA]</scope>
    <source>
        <strain evidence="1">UCRPC4</strain>
    </source>
</reference>
<evidence type="ECO:0000313" key="2">
    <source>
        <dbReference type="Proteomes" id="UP000053317"/>
    </source>
</evidence>
<dbReference type="PANTHER" id="PTHR38460:SF1">
    <property type="entry name" value="TAUTOMERASE YOLI-RELATED"/>
    <property type="match status" value="1"/>
</dbReference>
<dbReference type="Proteomes" id="UP000053317">
    <property type="component" value="Unassembled WGS sequence"/>
</dbReference>
<dbReference type="InterPro" id="IPR037479">
    <property type="entry name" value="Tauto_MSAD"/>
</dbReference>
<dbReference type="SUPFAM" id="SSF55331">
    <property type="entry name" value="Tautomerase/MIF"/>
    <property type="match status" value="1"/>
</dbReference>
<keyword evidence="2" id="KW-1185">Reference proteome</keyword>
<organism evidence="1 2">
    <name type="scientific">Phaeomoniella chlamydospora</name>
    <name type="common">Phaeoacremonium chlamydosporum</name>
    <dbReference type="NCBI Taxonomy" id="158046"/>
    <lineage>
        <taxon>Eukaryota</taxon>
        <taxon>Fungi</taxon>
        <taxon>Dikarya</taxon>
        <taxon>Ascomycota</taxon>
        <taxon>Pezizomycotina</taxon>
        <taxon>Eurotiomycetes</taxon>
        <taxon>Chaetothyriomycetidae</taxon>
        <taxon>Phaeomoniellales</taxon>
        <taxon>Phaeomoniellaceae</taxon>
        <taxon>Phaeomoniella</taxon>
    </lineage>
</organism>
<dbReference type="EMBL" id="LCWF01000074">
    <property type="protein sequence ID" value="KKY22716.1"/>
    <property type="molecule type" value="Genomic_DNA"/>
</dbReference>
<reference evidence="1 2" key="2">
    <citation type="submission" date="2015-05" db="EMBL/GenBank/DDBJ databases">
        <authorList>
            <person name="Morales-Cruz A."/>
            <person name="Amrine K.C."/>
            <person name="Cantu D."/>
        </authorList>
    </citation>
    <scope>NUCLEOTIDE SEQUENCE [LARGE SCALE GENOMIC DNA]</scope>
    <source>
        <strain evidence="1">UCRPC4</strain>
    </source>
</reference>
<dbReference type="Gene3D" id="3.30.429.10">
    <property type="entry name" value="Macrophage Migration Inhibitory Factor"/>
    <property type="match status" value="1"/>
</dbReference>
<name>A0A0G2EKL0_PHACM</name>
<gene>
    <name evidence="1" type="ORF">UCRPC4_g03219</name>
</gene>
<dbReference type="OrthoDB" id="1686145at2759"/>
<comment type="caution">
    <text evidence="1">The sequence shown here is derived from an EMBL/GenBank/DDBJ whole genome shotgun (WGS) entry which is preliminary data.</text>
</comment>
<sequence>MPLVKIDLIRNAYTPTEIRHIADTVQNVMLACFNAPPRDRYQIITQHEPYEMICEDTGLQGLPRGEKLIFIQIFQQGRTREIKEKTYAELFDKLKGAVGIGPGDLIISVAANTKEDWSFGAGRAQFLTGEL</sequence>
<protein>
    <submittedName>
        <fullName evidence="1">Putative 4-oxalocrotonate tautomerase</fullName>
    </submittedName>
</protein>
<evidence type="ECO:0000313" key="1">
    <source>
        <dbReference type="EMBL" id="KKY22716.1"/>
    </source>
</evidence>
<proteinExistence type="predicted"/>
<dbReference type="Pfam" id="PF14552">
    <property type="entry name" value="Tautomerase_2"/>
    <property type="match status" value="1"/>
</dbReference>